<dbReference type="RefSeq" id="WP_148597884.1">
    <property type="nucleotide sequence ID" value="NZ_CP042997.1"/>
</dbReference>
<protein>
    <submittedName>
        <fullName evidence="1">Uncharacterized protein</fullName>
    </submittedName>
</protein>
<reference evidence="1 2" key="1">
    <citation type="submission" date="2019-08" db="EMBL/GenBank/DDBJ databases">
        <title>Deep-cultivation of Planctomycetes and their phenomic and genomic characterization uncovers novel biology.</title>
        <authorList>
            <person name="Wiegand S."/>
            <person name="Jogler M."/>
            <person name="Boedeker C."/>
            <person name="Pinto D."/>
            <person name="Vollmers J."/>
            <person name="Rivas-Marin E."/>
            <person name="Kohn T."/>
            <person name="Peeters S.H."/>
            <person name="Heuer A."/>
            <person name="Rast P."/>
            <person name="Oberbeckmann S."/>
            <person name="Bunk B."/>
            <person name="Jeske O."/>
            <person name="Meyerdierks A."/>
            <person name="Storesund J.E."/>
            <person name="Kallscheuer N."/>
            <person name="Luecker S."/>
            <person name="Lage O.M."/>
            <person name="Pohl T."/>
            <person name="Merkel B.J."/>
            <person name="Hornburger P."/>
            <person name="Mueller R.-W."/>
            <person name="Bruemmer F."/>
            <person name="Labrenz M."/>
            <person name="Spormann A.M."/>
            <person name="Op den Camp H."/>
            <person name="Overmann J."/>
            <person name="Amann R."/>
            <person name="Jetten M.S.M."/>
            <person name="Mascher T."/>
            <person name="Medema M.H."/>
            <person name="Devos D.P."/>
            <person name="Kaster A.-K."/>
            <person name="Ovreas L."/>
            <person name="Rohde M."/>
            <person name="Galperin M.Y."/>
            <person name="Jogler C."/>
        </authorList>
    </citation>
    <scope>NUCLEOTIDE SEQUENCE [LARGE SCALE GENOMIC DNA]</scope>
    <source>
        <strain evidence="1 2">OJF2</strain>
    </source>
</reference>
<keyword evidence="2" id="KW-1185">Reference proteome</keyword>
<organism evidence="1 2">
    <name type="scientific">Aquisphaera giovannonii</name>
    <dbReference type="NCBI Taxonomy" id="406548"/>
    <lineage>
        <taxon>Bacteria</taxon>
        <taxon>Pseudomonadati</taxon>
        <taxon>Planctomycetota</taxon>
        <taxon>Planctomycetia</taxon>
        <taxon>Isosphaerales</taxon>
        <taxon>Isosphaeraceae</taxon>
        <taxon>Aquisphaera</taxon>
    </lineage>
</organism>
<gene>
    <name evidence="1" type="ORF">OJF2_70480</name>
</gene>
<name>A0A5B9WEH0_9BACT</name>
<accession>A0A5B9WEH0</accession>
<dbReference type="AlphaFoldDB" id="A0A5B9WEH0"/>
<evidence type="ECO:0000313" key="1">
    <source>
        <dbReference type="EMBL" id="QEH38445.1"/>
    </source>
</evidence>
<dbReference type="KEGG" id="agv:OJF2_70480"/>
<dbReference type="Proteomes" id="UP000324233">
    <property type="component" value="Chromosome"/>
</dbReference>
<dbReference type="EMBL" id="CP042997">
    <property type="protein sequence ID" value="QEH38445.1"/>
    <property type="molecule type" value="Genomic_DNA"/>
</dbReference>
<dbReference type="OrthoDB" id="245165at2"/>
<proteinExistence type="predicted"/>
<evidence type="ECO:0000313" key="2">
    <source>
        <dbReference type="Proteomes" id="UP000324233"/>
    </source>
</evidence>
<sequence length="427" mass="46309">MSDSEALLDLIEACVVEHGGDLGGWTRRDGDGDGASLHLFDGRVTLRATVSEGGPGGGLGAVHAHVVATLHEHDDEELDACLFGMGDDRESALKQAAVVWLTAVAGPIRSFLDDRPVCMTCQANVEGGDIAKGYAPGGFGLPPGLRAYVGPSITRGIEEPPGGPGSPASEALPWFRYAAESAAPRRVHLAKATVVHQGAEGWRRELEIDGHDVSHRDPDWPDRPRGPGFGYMTRFAVFEFPRNSKTLARRAKLEKAIRRFAESYAKFDSAEELMADMVARGHDPALVREVEAFSTIAFGRALFEPLGVKYPATIFRARQDGRVQADVPLMGLPAYSRARALAAKLRETMPQDEFQSLCLYNAESHAIVNSIEAAKGKPDFESLTLYPLVVPDPGASDETMEAALAALRVLIDRSRPAASKKPWWKFW</sequence>